<sequence>MSTKTDILGCSKSMNQTRRQLTGRVINPRVKPSSGCQSIVAVALVTDARREERAQFLTTLCEEALLTRIFCKDAV</sequence>
<dbReference type="Proteomes" id="UP000270296">
    <property type="component" value="Unassembled WGS sequence"/>
</dbReference>
<protein>
    <submittedName>
        <fullName evidence="1 3">Uncharacterized protein</fullName>
    </submittedName>
</protein>
<evidence type="ECO:0000313" key="1">
    <source>
        <dbReference type="EMBL" id="VDP26577.1"/>
    </source>
</evidence>
<accession>A0A183J1T9</accession>
<reference evidence="1 2" key="2">
    <citation type="submission" date="2018-11" db="EMBL/GenBank/DDBJ databases">
        <authorList>
            <consortium name="Pathogen Informatics"/>
        </authorList>
    </citation>
    <scope>NUCLEOTIDE SEQUENCE [LARGE SCALE GENOMIC DNA]</scope>
</reference>
<name>A0A183J1T9_9BILA</name>
<dbReference type="AlphaFoldDB" id="A0A183J1T9"/>
<proteinExistence type="predicted"/>
<evidence type="ECO:0000313" key="2">
    <source>
        <dbReference type="Proteomes" id="UP000270296"/>
    </source>
</evidence>
<reference evidence="3" key="1">
    <citation type="submission" date="2016-06" db="UniProtKB">
        <authorList>
            <consortium name="WormBaseParasite"/>
        </authorList>
    </citation>
    <scope>IDENTIFICATION</scope>
</reference>
<dbReference type="WBParaSite" id="SBAD_0001018801-mRNA-1">
    <property type="protein sequence ID" value="SBAD_0001018801-mRNA-1"/>
    <property type="gene ID" value="SBAD_0001018801"/>
</dbReference>
<dbReference type="EMBL" id="UZAM01013249">
    <property type="protein sequence ID" value="VDP26577.1"/>
    <property type="molecule type" value="Genomic_DNA"/>
</dbReference>
<organism evidence="3">
    <name type="scientific">Soboliphyme baturini</name>
    <dbReference type="NCBI Taxonomy" id="241478"/>
    <lineage>
        <taxon>Eukaryota</taxon>
        <taxon>Metazoa</taxon>
        <taxon>Ecdysozoa</taxon>
        <taxon>Nematoda</taxon>
        <taxon>Enoplea</taxon>
        <taxon>Dorylaimia</taxon>
        <taxon>Dioctophymatida</taxon>
        <taxon>Dioctophymatoidea</taxon>
        <taxon>Soboliphymatidae</taxon>
        <taxon>Soboliphyme</taxon>
    </lineage>
</organism>
<evidence type="ECO:0000313" key="3">
    <source>
        <dbReference type="WBParaSite" id="SBAD_0001018801-mRNA-1"/>
    </source>
</evidence>
<keyword evidence="2" id="KW-1185">Reference proteome</keyword>
<gene>
    <name evidence="1" type="ORF">SBAD_LOCUS9840</name>
</gene>